<dbReference type="InterPro" id="IPR032675">
    <property type="entry name" value="LRR_dom_sf"/>
</dbReference>
<evidence type="ECO:0000313" key="2">
    <source>
        <dbReference type="RefSeq" id="XP_018324571.1"/>
    </source>
</evidence>
<evidence type="ECO:0000313" key="1">
    <source>
        <dbReference type="Proteomes" id="UP000192223"/>
    </source>
</evidence>
<dbReference type="STRING" id="224129.A0A1W4WKV7"/>
<dbReference type="Gene3D" id="3.80.10.10">
    <property type="entry name" value="Ribonuclease Inhibitor"/>
    <property type="match status" value="2"/>
</dbReference>
<dbReference type="GO" id="GO:0031146">
    <property type="term" value="P:SCF-dependent proteasomal ubiquitin-dependent protein catabolic process"/>
    <property type="evidence" value="ECO:0007669"/>
    <property type="project" value="TreeGrafter"/>
</dbReference>
<dbReference type="PANTHER" id="PTHR13318">
    <property type="entry name" value="PARTNER OF PAIRED, ISOFORM B-RELATED"/>
    <property type="match status" value="1"/>
</dbReference>
<name>A0A1W4WKV7_AGRPL</name>
<keyword evidence="1" id="KW-1185">Reference proteome</keyword>
<dbReference type="SUPFAM" id="SSF52047">
    <property type="entry name" value="RNI-like"/>
    <property type="match status" value="1"/>
</dbReference>
<accession>A0A1W4WKV7</accession>
<dbReference type="AlphaFoldDB" id="A0A1W4WKV7"/>
<gene>
    <name evidence="2" type="primary">LOC108736597</name>
</gene>
<dbReference type="InParanoid" id="A0A1W4WKV7"/>
<dbReference type="OrthoDB" id="63112at2759"/>
<dbReference type="RefSeq" id="XP_018324571.1">
    <property type="nucleotide sequence ID" value="XM_018469069.2"/>
</dbReference>
<proteinExistence type="predicted"/>
<organism evidence="1 2">
    <name type="scientific">Agrilus planipennis</name>
    <name type="common">Emerald ash borer</name>
    <name type="synonym">Agrilus marcopoli</name>
    <dbReference type="NCBI Taxonomy" id="224129"/>
    <lineage>
        <taxon>Eukaryota</taxon>
        <taxon>Metazoa</taxon>
        <taxon>Ecdysozoa</taxon>
        <taxon>Arthropoda</taxon>
        <taxon>Hexapoda</taxon>
        <taxon>Insecta</taxon>
        <taxon>Pterygota</taxon>
        <taxon>Neoptera</taxon>
        <taxon>Endopterygota</taxon>
        <taxon>Coleoptera</taxon>
        <taxon>Polyphaga</taxon>
        <taxon>Elateriformia</taxon>
        <taxon>Buprestoidea</taxon>
        <taxon>Buprestidae</taxon>
        <taxon>Agrilinae</taxon>
        <taxon>Agrilus</taxon>
    </lineage>
</organism>
<dbReference type="GO" id="GO:0019005">
    <property type="term" value="C:SCF ubiquitin ligase complex"/>
    <property type="evidence" value="ECO:0007669"/>
    <property type="project" value="TreeGrafter"/>
</dbReference>
<dbReference type="InterPro" id="IPR006553">
    <property type="entry name" value="Leu-rich_rpt_Cys-con_subtyp"/>
</dbReference>
<dbReference type="Proteomes" id="UP000192223">
    <property type="component" value="Unplaced"/>
</dbReference>
<reference evidence="2" key="1">
    <citation type="submission" date="2025-08" db="UniProtKB">
        <authorList>
            <consortium name="RefSeq"/>
        </authorList>
    </citation>
    <scope>IDENTIFICATION</scope>
    <source>
        <tissue evidence="2">Entire body</tissue>
    </source>
</reference>
<dbReference type="GeneID" id="108736597"/>
<sequence>MPRHHQVASLQSLSVNAVGDFVVSLSSQILINVKNASDPLKSAHVLKSWIIKLQYYLADSIPYFLYNSVAFKVLQSVKDLIEKTKKTYDHHTPMSVFLMEMNVVVSLTETILTPNLKNIDFSVWPKMMRYVLYKHLAQLTGLEVLNLGSCTGGWRTADNDRCVIEGITNMKNLRSLCLCFDCSDTIVQNIGENCPQLQVLDITSSRSVTDRSIVSLLKCNQLRELQLHRTSVSVEGYAQLLTNLKRLQDLGRCDEFGAVIKYIHHNYQVTGPLGLRKIQTRDLSTENLRLLVDMCPNLEYISLFHDEQTSDLTILAMLDNLKELKLLSCAFYTDFLKQLLEIRGINLTSLHLEHVEEIDLDAIVSISQYCPLLKNLVLYNCDFIDQNSSYVDMFNVKPFRYLERIFWVVDCALTHLEFLLLNALNIKYIHLGSSTGITHASMAKILANNPMKRLEELRILYSSDMNICTVNMLLENCTNLRVLSELESWQGITMEELKEFRTYIKINNYDLDISPTLSYYTCYSQ</sequence>
<protein>
    <submittedName>
        <fullName evidence="2">Uncharacterized F-box/LRR-repeat protein C02F5.7-like isoform X1</fullName>
    </submittedName>
</protein>
<dbReference type="KEGG" id="apln:108736597"/>
<dbReference type="SMART" id="SM00367">
    <property type="entry name" value="LRR_CC"/>
    <property type="match status" value="5"/>
</dbReference>